<feature type="domain" description="Isochorismatase-like" evidence="2">
    <location>
        <begin position="13"/>
        <end position="160"/>
    </location>
</feature>
<evidence type="ECO:0000313" key="4">
    <source>
        <dbReference type="Proteomes" id="UP001320831"/>
    </source>
</evidence>
<dbReference type="RefSeq" id="WP_260907348.1">
    <property type="nucleotide sequence ID" value="NZ_JAOCZP010000013.1"/>
</dbReference>
<dbReference type="EMBL" id="JAOCZP010000013">
    <property type="protein sequence ID" value="MCT7378419.1"/>
    <property type="molecule type" value="Genomic_DNA"/>
</dbReference>
<proteinExistence type="predicted"/>
<reference evidence="3 4" key="1">
    <citation type="submission" date="2022-09" db="EMBL/GenBank/DDBJ databases">
        <title>Chelativorans salina sp. nov., a novel slightly halophilic bacterium isolated from a saline lake sediment enrichment.</title>
        <authorList>
            <person name="Gao L."/>
            <person name="Fang B.-Z."/>
            <person name="Li W.-J."/>
        </authorList>
    </citation>
    <scope>NUCLEOTIDE SEQUENCE [LARGE SCALE GENOMIC DNA]</scope>
    <source>
        <strain evidence="3 4">EGI FJ00035</strain>
    </source>
</reference>
<keyword evidence="1 3" id="KW-0378">Hydrolase</keyword>
<evidence type="ECO:0000256" key="1">
    <source>
        <dbReference type="ARBA" id="ARBA00022801"/>
    </source>
</evidence>
<name>A0ABT2LWC0_9HYPH</name>
<dbReference type="PANTHER" id="PTHR43540:SF6">
    <property type="entry name" value="ISOCHORISMATASE-LIKE DOMAIN-CONTAINING PROTEIN"/>
    <property type="match status" value="1"/>
</dbReference>
<organism evidence="3 4">
    <name type="scientific">Chelativorans salis</name>
    <dbReference type="NCBI Taxonomy" id="2978478"/>
    <lineage>
        <taxon>Bacteria</taxon>
        <taxon>Pseudomonadati</taxon>
        <taxon>Pseudomonadota</taxon>
        <taxon>Alphaproteobacteria</taxon>
        <taxon>Hyphomicrobiales</taxon>
        <taxon>Phyllobacteriaceae</taxon>
        <taxon>Chelativorans</taxon>
    </lineage>
</organism>
<dbReference type="InterPro" id="IPR036380">
    <property type="entry name" value="Isochorismatase-like_sf"/>
</dbReference>
<dbReference type="InterPro" id="IPR000868">
    <property type="entry name" value="Isochorismatase-like_dom"/>
</dbReference>
<protein>
    <submittedName>
        <fullName evidence="3">Cysteine hydrolase</fullName>
    </submittedName>
</protein>
<dbReference type="InterPro" id="IPR050272">
    <property type="entry name" value="Isochorismatase-like_hydrls"/>
</dbReference>
<dbReference type="Gene3D" id="3.40.50.850">
    <property type="entry name" value="Isochorismatase-like"/>
    <property type="match status" value="1"/>
</dbReference>
<evidence type="ECO:0000259" key="2">
    <source>
        <dbReference type="Pfam" id="PF00857"/>
    </source>
</evidence>
<comment type="caution">
    <text evidence="3">The sequence shown here is derived from an EMBL/GenBank/DDBJ whole genome shotgun (WGS) entry which is preliminary data.</text>
</comment>
<dbReference type="PANTHER" id="PTHR43540">
    <property type="entry name" value="PEROXYUREIDOACRYLATE/UREIDOACRYLATE AMIDOHYDROLASE-RELATED"/>
    <property type="match status" value="1"/>
</dbReference>
<dbReference type="CDD" id="cd01014">
    <property type="entry name" value="nicotinamidase_related"/>
    <property type="match status" value="1"/>
</dbReference>
<accession>A0ABT2LWC0</accession>
<evidence type="ECO:0000313" key="3">
    <source>
        <dbReference type="EMBL" id="MCT7378419.1"/>
    </source>
</evidence>
<dbReference type="Proteomes" id="UP001320831">
    <property type="component" value="Unassembled WGS sequence"/>
</dbReference>
<gene>
    <name evidence="3" type="ORF">N5A92_25750</name>
</gene>
<dbReference type="SUPFAM" id="SSF52499">
    <property type="entry name" value="Isochorismatase-like hydrolases"/>
    <property type="match status" value="1"/>
</dbReference>
<sequence length="216" mass="23402">MSQNAMYPTPKRALIVIDVQNDYDGGNLPIEHPPFRDSIANVARAMEAAGEAGVKVITVRHRAPQGAPVFAEGTHGAELHEAVETRRRDHHIEKTLPSAFTGTDLELWLRNNGIDTLTIAGYMTHHCDLSTTLHAAHMGFSVEFLSDATGTLPYENRAGSATAEEIHRVVTVVLHAGFAAVLTTDEWIDCLKTGALPERDNPYASNQRAIAESAAA</sequence>
<keyword evidence="4" id="KW-1185">Reference proteome</keyword>
<dbReference type="GO" id="GO:0016787">
    <property type="term" value="F:hydrolase activity"/>
    <property type="evidence" value="ECO:0007669"/>
    <property type="project" value="UniProtKB-KW"/>
</dbReference>
<dbReference type="Pfam" id="PF00857">
    <property type="entry name" value="Isochorismatase"/>
    <property type="match status" value="1"/>
</dbReference>